<evidence type="ECO:0000313" key="2">
    <source>
        <dbReference type="Proteomes" id="UP001148662"/>
    </source>
</evidence>
<dbReference type="EMBL" id="JANHOG010000613">
    <property type="protein sequence ID" value="KAJ3552818.1"/>
    <property type="molecule type" value="Genomic_DNA"/>
</dbReference>
<sequence>MDELVHHCIRELAFDGNLGCDVSRLRDFINGFYTHEGVKQNIDDAFCAFVWSVVVQQPEVRVGTAPEGAPEVFIAPQQSRQPAGEKTPKSKKKGAGGGKDVEDIVKQSPLHVIPDAVMRPLEELKAQYGDALRIAVAPEAAFVALTGSHVVPRKLTPMVYTALQFVSRGRENGISVVDLSRKTGYDAKTCHYLVEKLLELNHIEKRKKSGVGANFCIHKYFFERSEKWQAVKAEERKATQALTIKTEDIPFEDEEDALTTPAPHLGTIQFEPMDSESLHSSVIVRARLEKLLKNSPHNMHASQNLLVTIGYPNPSKSDRRFFQSLLRELVAQRVIEKVQVPRPNGKPVACIRLFTPDEPGLQSEEDHESEEERPTLKTNVGFHRQIVDLVEGSGMEGVTLNELSEALCGFDKRIIEHQLMRLLETPPPHLADLCIAQTAESHGRW</sequence>
<comment type="caution">
    <text evidence="1">The sequence shown here is derived from an EMBL/GenBank/DDBJ whole genome shotgun (WGS) entry which is preliminary data.</text>
</comment>
<dbReference type="Proteomes" id="UP001148662">
    <property type="component" value="Unassembled WGS sequence"/>
</dbReference>
<proteinExistence type="predicted"/>
<organism evidence="1 2">
    <name type="scientific">Phlebia brevispora</name>
    <dbReference type="NCBI Taxonomy" id="194682"/>
    <lineage>
        <taxon>Eukaryota</taxon>
        <taxon>Fungi</taxon>
        <taxon>Dikarya</taxon>
        <taxon>Basidiomycota</taxon>
        <taxon>Agaricomycotina</taxon>
        <taxon>Agaricomycetes</taxon>
        <taxon>Polyporales</taxon>
        <taxon>Meruliaceae</taxon>
        <taxon>Phlebia</taxon>
    </lineage>
</organism>
<protein>
    <submittedName>
        <fullName evidence="1">Uncharacterized protein</fullName>
    </submittedName>
</protein>
<accession>A0ACC1T4B6</accession>
<gene>
    <name evidence="1" type="ORF">NM688_g3955</name>
</gene>
<reference evidence="1" key="1">
    <citation type="submission" date="2022-07" db="EMBL/GenBank/DDBJ databases">
        <title>Genome Sequence of Phlebia brevispora.</title>
        <authorList>
            <person name="Buettner E."/>
        </authorList>
    </citation>
    <scope>NUCLEOTIDE SEQUENCE</scope>
    <source>
        <strain evidence="1">MPL23</strain>
    </source>
</reference>
<evidence type="ECO:0000313" key="1">
    <source>
        <dbReference type="EMBL" id="KAJ3552818.1"/>
    </source>
</evidence>
<keyword evidence="2" id="KW-1185">Reference proteome</keyword>
<name>A0ACC1T4B6_9APHY</name>